<dbReference type="GO" id="GO:0042393">
    <property type="term" value="F:histone binding"/>
    <property type="evidence" value="ECO:0007669"/>
    <property type="project" value="TreeGrafter"/>
</dbReference>
<dbReference type="EMBL" id="JBBPBK010000005">
    <property type="protein sequence ID" value="KAK9285157.1"/>
    <property type="molecule type" value="Genomic_DNA"/>
</dbReference>
<keyword evidence="5" id="KW-0539">Nucleus</keyword>
<accession>A0AAP0WZI5</accession>
<evidence type="ECO:0000256" key="2">
    <source>
        <dbReference type="ARBA" id="ARBA00008402"/>
    </source>
</evidence>
<dbReference type="GO" id="GO:0005654">
    <property type="term" value="C:nucleoplasm"/>
    <property type="evidence" value="ECO:0007669"/>
    <property type="project" value="TreeGrafter"/>
</dbReference>
<proteinExistence type="inferred from homology"/>
<feature type="compositionally biased region" description="Polar residues" evidence="7">
    <location>
        <begin position="423"/>
        <end position="453"/>
    </location>
</feature>
<dbReference type="PANTHER" id="PTHR15081:SF1">
    <property type="entry name" value="NUCLEAR AUTOANTIGENIC SPERM PROTEIN"/>
    <property type="match status" value="1"/>
</dbReference>
<feature type="compositionally biased region" description="Polar residues" evidence="7">
    <location>
        <begin position="37"/>
        <end position="74"/>
    </location>
</feature>
<dbReference type="Gene3D" id="1.25.40.10">
    <property type="entry name" value="Tetratricopeptide repeat domain"/>
    <property type="match status" value="1"/>
</dbReference>
<comment type="subcellular location">
    <subcellularLocation>
        <location evidence="1">Nucleus</location>
    </subcellularLocation>
</comment>
<dbReference type="PROSITE" id="PS50005">
    <property type="entry name" value="TPR"/>
    <property type="match status" value="1"/>
</dbReference>
<evidence type="ECO:0000256" key="6">
    <source>
        <dbReference type="PROSITE-ProRule" id="PRU00339"/>
    </source>
</evidence>
<feature type="compositionally biased region" description="Polar residues" evidence="7">
    <location>
        <begin position="174"/>
        <end position="191"/>
    </location>
</feature>
<dbReference type="Proteomes" id="UP001415857">
    <property type="component" value="Unassembled WGS sequence"/>
</dbReference>
<reference evidence="8 9" key="1">
    <citation type="journal article" date="2024" name="Plant J.">
        <title>Genome sequences and population genomics reveal climatic adaptation and genomic divergence between two closely related sweetgum species.</title>
        <authorList>
            <person name="Xu W.Q."/>
            <person name="Ren C.Q."/>
            <person name="Zhang X.Y."/>
            <person name="Comes H.P."/>
            <person name="Liu X.H."/>
            <person name="Li Y.G."/>
            <person name="Kettle C.J."/>
            <person name="Jalonen R."/>
            <person name="Gaisberger H."/>
            <person name="Ma Y.Z."/>
            <person name="Qiu Y.X."/>
        </authorList>
    </citation>
    <scope>NUCLEOTIDE SEQUENCE [LARGE SCALE GENOMIC DNA]</scope>
    <source>
        <strain evidence="8">Hangzhou</strain>
    </source>
</reference>
<comment type="caution">
    <text evidence="8">The sequence shown here is derived from an EMBL/GenBank/DDBJ whole genome shotgun (WGS) entry which is preliminary data.</text>
</comment>
<feature type="compositionally biased region" description="Acidic residues" evidence="7">
    <location>
        <begin position="208"/>
        <end position="226"/>
    </location>
</feature>
<feature type="region of interest" description="Disordered" evidence="7">
    <location>
        <begin position="151"/>
        <end position="226"/>
    </location>
</feature>
<sequence length="479" mass="51035">MVDEAPTSETSTTMPKHMDTPANEPEATDVPKVDETLASNAEQTQTSNEATVESHTQGGTESTCNNNAETSALTSDGDREKSLEFADELMERGSKAVKEGDFTEATECFSRALEIRVAHYGELAPECVNAYYKYGCSLLYKAQEEADPLGAVPKKEAESQQDSDKDGSVKNVLNGESSTASVSSNAEQGMGSNHPEEAADDVSSGKDQEEDTEESDVEELAEADEDETDLDLAWKMLDVARAIVEKQSNDTMEKVDILSALAEVALEREDIETSLSDYLKALSILERLVEPDNRIIAELNFRICLCLEIGSKAQEAIPYCQKAISVCNSRVQRLTSEAKSLSESRAASPAPEVSQVVNQSSNGSQFDNAVSDKESEIETLNGLSGELEKKLEDLQQLVLNPTSILSEILGMVSAAKARGSEKSASSAGIGSSQMGAANNNGDLDSPTVSTAHTNGAAGVTHLGVVGRGVKRVLMNSGSA</sequence>
<protein>
    <submittedName>
        <fullName evidence="8">Uncharacterized protein</fullName>
    </submittedName>
</protein>
<evidence type="ECO:0000256" key="5">
    <source>
        <dbReference type="ARBA" id="ARBA00023242"/>
    </source>
</evidence>
<organism evidence="8 9">
    <name type="scientific">Liquidambar formosana</name>
    <name type="common">Formosan gum</name>
    <dbReference type="NCBI Taxonomy" id="63359"/>
    <lineage>
        <taxon>Eukaryota</taxon>
        <taxon>Viridiplantae</taxon>
        <taxon>Streptophyta</taxon>
        <taxon>Embryophyta</taxon>
        <taxon>Tracheophyta</taxon>
        <taxon>Spermatophyta</taxon>
        <taxon>Magnoliopsida</taxon>
        <taxon>eudicotyledons</taxon>
        <taxon>Gunneridae</taxon>
        <taxon>Pentapetalae</taxon>
        <taxon>Saxifragales</taxon>
        <taxon>Altingiaceae</taxon>
        <taxon>Liquidambar</taxon>
    </lineage>
</organism>
<comment type="similarity">
    <text evidence="2">Belongs to the NASP family.</text>
</comment>
<dbReference type="InterPro" id="IPR051730">
    <property type="entry name" value="NASP-like"/>
</dbReference>
<evidence type="ECO:0000313" key="9">
    <source>
        <dbReference type="Proteomes" id="UP001415857"/>
    </source>
</evidence>
<gene>
    <name evidence="8" type="ORF">L1049_024343</name>
</gene>
<feature type="region of interest" description="Disordered" evidence="7">
    <location>
        <begin position="423"/>
        <end position="454"/>
    </location>
</feature>
<feature type="compositionally biased region" description="Basic and acidic residues" evidence="7">
    <location>
        <begin position="153"/>
        <end position="168"/>
    </location>
</feature>
<feature type="repeat" description="TPR" evidence="6">
    <location>
        <begin position="86"/>
        <end position="119"/>
    </location>
</feature>
<keyword evidence="4 6" id="KW-0802">TPR repeat</keyword>
<dbReference type="GO" id="GO:0034080">
    <property type="term" value="P:CENP-A containing chromatin assembly"/>
    <property type="evidence" value="ECO:0007669"/>
    <property type="project" value="TreeGrafter"/>
</dbReference>
<feature type="compositionally biased region" description="Low complexity" evidence="7">
    <location>
        <begin position="353"/>
        <end position="365"/>
    </location>
</feature>
<evidence type="ECO:0000256" key="4">
    <source>
        <dbReference type="ARBA" id="ARBA00022803"/>
    </source>
</evidence>
<dbReference type="PANTHER" id="PTHR15081">
    <property type="entry name" value="NUCLEAR AUTOANTIGENIC SPERM PROTEIN NASP -RELATED"/>
    <property type="match status" value="1"/>
</dbReference>
<dbReference type="GO" id="GO:0006335">
    <property type="term" value="P:DNA replication-dependent chromatin assembly"/>
    <property type="evidence" value="ECO:0007669"/>
    <property type="project" value="TreeGrafter"/>
</dbReference>
<evidence type="ECO:0000313" key="8">
    <source>
        <dbReference type="EMBL" id="KAK9285157.1"/>
    </source>
</evidence>
<evidence type="ECO:0000256" key="1">
    <source>
        <dbReference type="ARBA" id="ARBA00004123"/>
    </source>
</evidence>
<dbReference type="SMART" id="SM00028">
    <property type="entry name" value="TPR"/>
    <property type="match status" value="3"/>
</dbReference>
<keyword evidence="9" id="KW-1185">Reference proteome</keyword>
<name>A0AAP0WZI5_LIQFO</name>
<feature type="region of interest" description="Disordered" evidence="7">
    <location>
        <begin position="341"/>
        <end position="373"/>
    </location>
</feature>
<keyword evidence="3" id="KW-0677">Repeat</keyword>
<feature type="region of interest" description="Disordered" evidence="7">
    <location>
        <begin position="1"/>
        <end position="80"/>
    </location>
</feature>
<dbReference type="InterPro" id="IPR011990">
    <property type="entry name" value="TPR-like_helical_dom_sf"/>
</dbReference>
<evidence type="ECO:0000256" key="3">
    <source>
        <dbReference type="ARBA" id="ARBA00022737"/>
    </source>
</evidence>
<dbReference type="SUPFAM" id="SSF48452">
    <property type="entry name" value="TPR-like"/>
    <property type="match status" value="1"/>
</dbReference>
<evidence type="ECO:0000256" key="7">
    <source>
        <dbReference type="SAM" id="MobiDB-lite"/>
    </source>
</evidence>
<dbReference type="InterPro" id="IPR019734">
    <property type="entry name" value="TPR_rpt"/>
</dbReference>
<dbReference type="AlphaFoldDB" id="A0AAP0WZI5"/>